<evidence type="ECO:0000313" key="18">
    <source>
        <dbReference type="Proteomes" id="UP000195602"/>
    </source>
</evidence>
<dbReference type="SUPFAM" id="SSF52540">
    <property type="entry name" value="P-loop containing nucleoside triphosphate hydrolases"/>
    <property type="match status" value="1"/>
</dbReference>
<keyword evidence="12" id="KW-0175">Coiled coil</keyword>
<dbReference type="GO" id="GO:0003723">
    <property type="term" value="F:RNA binding"/>
    <property type="evidence" value="ECO:0007669"/>
    <property type="project" value="UniProtKB-KW"/>
</dbReference>
<dbReference type="InterPro" id="IPR014014">
    <property type="entry name" value="RNA_helicase_DEAD_Q_motif"/>
</dbReference>
<name>A0AA91T205_CLALS</name>
<feature type="short sequence motif" description="Q motif" evidence="11">
    <location>
        <begin position="213"/>
        <end position="241"/>
    </location>
</feature>
<dbReference type="PANTHER" id="PTHR47959">
    <property type="entry name" value="ATP-DEPENDENT RNA HELICASE RHLE-RELATED"/>
    <property type="match status" value="1"/>
</dbReference>
<feature type="compositionally biased region" description="Basic and acidic residues" evidence="13">
    <location>
        <begin position="148"/>
        <end position="187"/>
    </location>
</feature>
<feature type="compositionally biased region" description="Acidic residues" evidence="13">
    <location>
        <begin position="104"/>
        <end position="147"/>
    </location>
</feature>
<dbReference type="Pfam" id="PF00270">
    <property type="entry name" value="DEAD"/>
    <property type="match status" value="1"/>
</dbReference>
<feature type="region of interest" description="Disordered" evidence="13">
    <location>
        <begin position="98"/>
        <end position="192"/>
    </location>
</feature>
<evidence type="ECO:0000256" key="8">
    <source>
        <dbReference type="ARBA" id="ARBA00022884"/>
    </source>
</evidence>
<dbReference type="EMBL" id="LYUB02000008">
    <property type="protein sequence ID" value="OVF08510.1"/>
    <property type="molecule type" value="Genomic_DNA"/>
</dbReference>
<feature type="compositionally biased region" description="Basic residues" evidence="13">
    <location>
        <begin position="782"/>
        <end position="801"/>
    </location>
</feature>
<dbReference type="InterPro" id="IPR014001">
    <property type="entry name" value="Helicase_ATP-bd"/>
</dbReference>
<dbReference type="InterPro" id="IPR011545">
    <property type="entry name" value="DEAD/DEAH_box_helicase_dom"/>
</dbReference>
<keyword evidence="7" id="KW-0067">ATP-binding</keyword>
<evidence type="ECO:0000256" key="13">
    <source>
        <dbReference type="SAM" id="MobiDB-lite"/>
    </source>
</evidence>
<dbReference type="Proteomes" id="UP000195602">
    <property type="component" value="Unassembled WGS sequence"/>
</dbReference>
<comment type="catalytic activity">
    <reaction evidence="10">
        <text>ATP + H2O = ADP + phosphate + H(+)</text>
        <dbReference type="Rhea" id="RHEA:13065"/>
        <dbReference type="ChEBI" id="CHEBI:15377"/>
        <dbReference type="ChEBI" id="CHEBI:15378"/>
        <dbReference type="ChEBI" id="CHEBI:30616"/>
        <dbReference type="ChEBI" id="CHEBI:43474"/>
        <dbReference type="ChEBI" id="CHEBI:456216"/>
        <dbReference type="EC" id="3.6.4.13"/>
    </reaction>
</comment>
<dbReference type="InterPro" id="IPR001650">
    <property type="entry name" value="Helicase_C-like"/>
</dbReference>
<dbReference type="PROSITE" id="PS51194">
    <property type="entry name" value="HELICASE_CTER"/>
    <property type="match status" value="1"/>
</dbReference>
<dbReference type="GO" id="GO:0006364">
    <property type="term" value="P:rRNA processing"/>
    <property type="evidence" value="ECO:0007669"/>
    <property type="project" value="UniProtKB-ARBA"/>
</dbReference>
<sequence length="801" mass="89179">MAPKNGKKSNGGKKPNGNKPNGGKKPTGNKKTGGKFVRSKPPTLKQKNARQNKIIKADQLSWKPVEIPDNLGDYSGFFGLEELEGVDVRMVNGKAEFIAKDSDVEMSEEEEEEQEEGEEKEEPAEEQADAEEEQAEAEGEEEFTGFDDEVKSDQQEKKSQKKASKTESKKNKKDKNDVPEKEDAALEKEDEEEKLVAFSVLDMPLPDDDIDLPQWQNVPLSAYTLSGLQALGFKQPTPIQKSAIPLALEGKDVIGKATTGSGKTLAYGIPILEKYISKIAELKTLRQKKTIPAPTGIIFAPTRELAHQVSDHLNKIAKYAPLTSNGIVSVTGGLSIQRQERLLSYGPGIIVATPGRFLELIEKSEEFTKRMALTEIIVLDEADRLLQDGHFEEFERILDLLGKNRDKAYGWRWQTLVFSATFSRDLFFKLDKSGKGTKASSGALVANDEILQLLQKKLKFKDSKPALCDANPKEIVSGQITEALVECGPAERDLYLYYFVLMYPGSTLVFANSVESVRRLVPLLENLNIPAFSIHSSMIQKQRMRALERFKEATQKNKSAVLVATDVAARGLDIPSIDHVAHYHLPRSADTYIHRSGRTARAGKEGVSVMFCSPQEASGPFKKLRKLVASSAEGGKFNAKADVKLLPIEYDIVQQIRERVRMAGKLAGSTMSNTATRKENSWLKQAAEDLGFDNLSDLDEFEDDVIKKQKKRLERSKLTKEEQKALRAQLKESLAIPLRKNHRRSYITSGLENLAHQIVSGATSETVLGRKSIKALDELKQTKGKARVEKKKQNQKQKARS</sequence>
<dbReference type="GO" id="GO:0005524">
    <property type="term" value="F:ATP binding"/>
    <property type="evidence" value="ECO:0007669"/>
    <property type="project" value="UniProtKB-KW"/>
</dbReference>
<keyword evidence="3" id="KW-0690">Ribosome biogenesis</keyword>
<feature type="region of interest" description="Disordered" evidence="13">
    <location>
        <begin position="1"/>
        <end position="69"/>
    </location>
</feature>
<dbReference type="GO" id="GO:0003724">
    <property type="term" value="F:RNA helicase activity"/>
    <property type="evidence" value="ECO:0007669"/>
    <property type="project" value="UniProtKB-EC"/>
</dbReference>
<comment type="subcellular location">
    <subcellularLocation>
        <location evidence="1">Nucleus</location>
        <location evidence="1">Nucleolus</location>
    </subcellularLocation>
</comment>
<evidence type="ECO:0000259" key="14">
    <source>
        <dbReference type="PROSITE" id="PS51192"/>
    </source>
</evidence>
<accession>A0AA91T205</accession>
<dbReference type="PROSITE" id="PS51192">
    <property type="entry name" value="HELICASE_ATP_BIND_1"/>
    <property type="match status" value="1"/>
</dbReference>
<dbReference type="CDD" id="cd18787">
    <property type="entry name" value="SF2_C_DEAD"/>
    <property type="match status" value="1"/>
</dbReference>
<evidence type="ECO:0000313" key="17">
    <source>
        <dbReference type="EMBL" id="OVF08510.1"/>
    </source>
</evidence>
<protein>
    <recommendedName>
        <fullName evidence="2">RNA helicase</fullName>
        <ecNumber evidence="2">3.6.4.13</ecNumber>
    </recommendedName>
</protein>
<evidence type="ECO:0000256" key="4">
    <source>
        <dbReference type="ARBA" id="ARBA00022741"/>
    </source>
</evidence>
<dbReference type="KEGG" id="clus:A9F13_08g02200"/>
<proteinExistence type="predicted"/>
<evidence type="ECO:0000256" key="11">
    <source>
        <dbReference type="PROSITE-ProRule" id="PRU00552"/>
    </source>
</evidence>
<feature type="domain" description="DEAD-box RNA helicase Q" evidence="16">
    <location>
        <begin position="213"/>
        <end position="241"/>
    </location>
</feature>
<dbReference type="PROSITE" id="PS00039">
    <property type="entry name" value="DEAD_ATP_HELICASE"/>
    <property type="match status" value="1"/>
</dbReference>
<dbReference type="CDD" id="cd17946">
    <property type="entry name" value="DEADc_DDX24"/>
    <property type="match status" value="1"/>
</dbReference>
<organism evidence="17 18">
    <name type="scientific">Clavispora lusitaniae</name>
    <name type="common">Candida lusitaniae</name>
    <dbReference type="NCBI Taxonomy" id="36911"/>
    <lineage>
        <taxon>Eukaryota</taxon>
        <taxon>Fungi</taxon>
        <taxon>Dikarya</taxon>
        <taxon>Ascomycota</taxon>
        <taxon>Saccharomycotina</taxon>
        <taxon>Pichiomycetes</taxon>
        <taxon>Metschnikowiaceae</taxon>
        <taxon>Clavispora</taxon>
    </lineage>
</organism>
<keyword evidence="5" id="KW-0378">Hydrolase</keyword>
<dbReference type="InterPro" id="IPR027417">
    <property type="entry name" value="P-loop_NTPase"/>
</dbReference>
<feature type="compositionally biased region" description="Basic residues" evidence="13">
    <location>
        <begin position="1"/>
        <end position="11"/>
    </location>
</feature>
<keyword evidence="8" id="KW-0694">RNA-binding</keyword>
<dbReference type="InterPro" id="IPR050079">
    <property type="entry name" value="DEAD_box_RNA_helicase"/>
</dbReference>
<dbReference type="Pfam" id="PF00271">
    <property type="entry name" value="Helicase_C"/>
    <property type="match status" value="1"/>
</dbReference>
<evidence type="ECO:0000256" key="12">
    <source>
        <dbReference type="SAM" id="Coils"/>
    </source>
</evidence>
<dbReference type="InterPro" id="IPR000629">
    <property type="entry name" value="RNA-helicase_DEAD-box_CS"/>
</dbReference>
<evidence type="ECO:0000256" key="9">
    <source>
        <dbReference type="ARBA" id="ARBA00023242"/>
    </source>
</evidence>
<keyword evidence="4" id="KW-0547">Nucleotide-binding</keyword>
<evidence type="ECO:0000256" key="1">
    <source>
        <dbReference type="ARBA" id="ARBA00004604"/>
    </source>
</evidence>
<feature type="region of interest" description="Disordered" evidence="13">
    <location>
        <begin position="781"/>
        <end position="801"/>
    </location>
</feature>
<evidence type="ECO:0000259" key="15">
    <source>
        <dbReference type="PROSITE" id="PS51194"/>
    </source>
</evidence>
<gene>
    <name evidence="17" type="ORF">A9F13_08g02200</name>
</gene>
<dbReference type="PANTHER" id="PTHR47959:SF1">
    <property type="entry name" value="ATP-DEPENDENT RNA HELICASE DBPA"/>
    <property type="match status" value="1"/>
</dbReference>
<dbReference type="Gene3D" id="3.40.50.300">
    <property type="entry name" value="P-loop containing nucleotide triphosphate hydrolases"/>
    <property type="match status" value="2"/>
</dbReference>
<feature type="compositionally biased region" description="Low complexity" evidence="13">
    <location>
        <begin position="12"/>
        <end position="30"/>
    </location>
</feature>
<dbReference type="SMART" id="SM00490">
    <property type="entry name" value="HELICc"/>
    <property type="match status" value="1"/>
</dbReference>
<keyword evidence="9" id="KW-0539">Nucleus</keyword>
<evidence type="ECO:0000256" key="6">
    <source>
        <dbReference type="ARBA" id="ARBA00022806"/>
    </source>
</evidence>
<evidence type="ECO:0000256" key="5">
    <source>
        <dbReference type="ARBA" id="ARBA00022801"/>
    </source>
</evidence>
<feature type="coiled-coil region" evidence="12">
    <location>
        <begin position="706"/>
        <end position="733"/>
    </location>
</feature>
<keyword evidence="6 17" id="KW-0347">Helicase</keyword>
<reference evidence="17 18" key="1">
    <citation type="submission" date="2017-04" db="EMBL/GenBank/DDBJ databases">
        <title>Draft genome of the yeast Clavispora lusitaniae type strain CBS 6936.</title>
        <authorList>
            <person name="Durrens P."/>
            <person name="Klopp C."/>
            <person name="Biteau N."/>
            <person name="Fitton-Ouhabi V."/>
            <person name="Dementhon K."/>
            <person name="Accoceberry I."/>
            <person name="Sherman D.J."/>
            <person name="Noel T."/>
        </authorList>
    </citation>
    <scope>NUCLEOTIDE SEQUENCE [LARGE SCALE GENOMIC DNA]</scope>
    <source>
        <strain evidence="17 18">CBS 6936</strain>
    </source>
</reference>
<dbReference type="AlphaFoldDB" id="A0AA91T205"/>
<dbReference type="GO" id="GO:0005829">
    <property type="term" value="C:cytosol"/>
    <property type="evidence" value="ECO:0007669"/>
    <property type="project" value="TreeGrafter"/>
</dbReference>
<feature type="domain" description="Helicase C-terminal" evidence="15">
    <location>
        <begin position="493"/>
        <end position="649"/>
    </location>
</feature>
<evidence type="ECO:0000256" key="3">
    <source>
        <dbReference type="ARBA" id="ARBA00022517"/>
    </source>
</evidence>
<dbReference type="SMART" id="SM00487">
    <property type="entry name" value="DEXDc"/>
    <property type="match status" value="1"/>
</dbReference>
<evidence type="ECO:0000259" key="16">
    <source>
        <dbReference type="PROSITE" id="PS51195"/>
    </source>
</evidence>
<dbReference type="EC" id="3.6.4.13" evidence="2"/>
<evidence type="ECO:0000256" key="2">
    <source>
        <dbReference type="ARBA" id="ARBA00012552"/>
    </source>
</evidence>
<evidence type="ECO:0000256" key="10">
    <source>
        <dbReference type="ARBA" id="ARBA00047984"/>
    </source>
</evidence>
<dbReference type="GO" id="GO:0005730">
    <property type="term" value="C:nucleolus"/>
    <property type="evidence" value="ECO:0007669"/>
    <property type="project" value="UniProtKB-SubCell"/>
</dbReference>
<comment type="caution">
    <text evidence="17">The sequence shown here is derived from an EMBL/GenBank/DDBJ whole genome shotgun (WGS) entry which is preliminary data.</text>
</comment>
<dbReference type="GO" id="GO:0016787">
    <property type="term" value="F:hydrolase activity"/>
    <property type="evidence" value="ECO:0007669"/>
    <property type="project" value="UniProtKB-KW"/>
</dbReference>
<feature type="domain" description="Helicase ATP-binding" evidence="14">
    <location>
        <begin position="244"/>
        <end position="440"/>
    </location>
</feature>
<dbReference type="PROSITE" id="PS51195">
    <property type="entry name" value="Q_MOTIF"/>
    <property type="match status" value="1"/>
</dbReference>
<evidence type="ECO:0000256" key="7">
    <source>
        <dbReference type="ARBA" id="ARBA00022840"/>
    </source>
</evidence>